<proteinExistence type="predicted"/>
<dbReference type="STRING" id="9244.A0A091IBB7"/>
<dbReference type="Proteomes" id="UP000054308">
    <property type="component" value="Unassembled WGS sequence"/>
</dbReference>
<feature type="non-terminal residue" evidence="1">
    <location>
        <position position="1"/>
    </location>
</feature>
<protein>
    <submittedName>
        <fullName evidence="1">Transmembrane protein 25</fullName>
    </submittedName>
</protein>
<dbReference type="PANTHER" id="PTHR47224">
    <property type="entry name" value="TRANSMEMBRANE PROTEIN 25"/>
    <property type="match status" value="1"/>
</dbReference>
<reference evidence="1 2" key="1">
    <citation type="submission" date="2014-04" db="EMBL/GenBank/DDBJ databases">
        <title>Genome evolution of avian class.</title>
        <authorList>
            <person name="Zhang G."/>
            <person name="Li C."/>
        </authorList>
    </citation>
    <scope>NUCLEOTIDE SEQUENCE [LARGE SCALE GENOMIC DNA]</scope>
    <source>
        <strain evidence="1">BGI_N300</strain>
    </source>
</reference>
<dbReference type="PANTHER" id="PTHR47224:SF1">
    <property type="entry name" value="TRANSMEMBRANE PROTEIN 25"/>
    <property type="match status" value="1"/>
</dbReference>
<dbReference type="AlphaFoldDB" id="A0A091IBB7"/>
<dbReference type="EMBL" id="KL218466">
    <property type="protein sequence ID" value="KFP05517.1"/>
    <property type="molecule type" value="Genomic_DNA"/>
</dbReference>
<gene>
    <name evidence="1" type="ORF">N300_01392</name>
</gene>
<organism evidence="1 2">
    <name type="scientific">Calypte anna</name>
    <name type="common">Anna's hummingbird</name>
    <name type="synonym">Archilochus anna</name>
    <dbReference type="NCBI Taxonomy" id="9244"/>
    <lineage>
        <taxon>Eukaryota</taxon>
        <taxon>Metazoa</taxon>
        <taxon>Chordata</taxon>
        <taxon>Craniata</taxon>
        <taxon>Vertebrata</taxon>
        <taxon>Euteleostomi</taxon>
        <taxon>Archelosauria</taxon>
        <taxon>Archosauria</taxon>
        <taxon>Dinosauria</taxon>
        <taxon>Saurischia</taxon>
        <taxon>Theropoda</taxon>
        <taxon>Coelurosauria</taxon>
        <taxon>Aves</taxon>
        <taxon>Neognathae</taxon>
        <taxon>Neoaves</taxon>
        <taxon>Strisores</taxon>
        <taxon>Apodiformes</taxon>
        <taxon>Trochilidae</taxon>
        <taxon>Calypte</taxon>
    </lineage>
</organism>
<dbReference type="GO" id="GO:0090394">
    <property type="term" value="P:negative regulation of excitatory postsynaptic potential"/>
    <property type="evidence" value="ECO:0007669"/>
    <property type="project" value="TreeGrafter"/>
</dbReference>
<keyword evidence="1" id="KW-0812">Transmembrane</keyword>
<sequence length="264" mass="27897">LTAQHNDHEFSCSMTGLASWTTHNISVLLNVQHKVNKILRDLINQEAEGAGFLLVLSLLVQTSIIHMGQNWCVRANTSQFLLGATQNPGLANHSVRNLLGNFSISADNSIGVTSASLLLPGLLDARVELPLLGIAVGAALALGALLSLGSCAVCLVWGQAKTLPSTGSSLHSHCSRCSGSHPPQPWGMHPLRQTRSLPPDLHLGDLMLEAEASPKGVGAGARGEESALLELQNSLVLNKLGFVQLPTSGCIYKVPSVSSDEIWL</sequence>
<evidence type="ECO:0000313" key="1">
    <source>
        <dbReference type="EMBL" id="KFP05517.1"/>
    </source>
</evidence>
<keyword evidence="2" id="KW-1185">Reference proteome</keyword>
<accession>A0A091IBB7</accession>
<dbReference type="InterPro" id="IPR042864">
    <property type="entry name" value="TMEM25"/>
</dbReference>
<evidence type="ECO:0000313" key="2">
    <source>
        <dbReference type="Proteomes" id="UP000054308"/>
    </source>
</evidence>
<keyword evidence="1" id="KW-0472">Membrane</keyword>
<feature type="non-terminal residue" evidence="1">
    <location>
        <position position="264"/>
    </location>
</feature>
<name>A0A091IBB7_CALAN</name>